<proteinExistence type="inferred from homology"/>
<dbReference type="Pfam" id="PF01067">
    <property type="entry name" value="Calpain_III"/>
    <property type="match status" value="2"/>
</dbReference>
<evidence type="ECO:0000313" key="9">
    <source>
        <dbReference type="Proteomes" id="UP000287033"/>
    </source>
</evidence>
<dbReference type="AlphaFoldDB" id="A0A401RYI7"/>
<keyword evidence="2 6" id="KW-0645">Protease</keyword>
<organism evidence="8 9">
    <name type="scientific">Chiloscyllium punctatum</name>
    <name type="common">Brownbanded bambooshark</name>
    <name type="synonym">Hemiscyllium punctatum</name>
    <dbReference type="NCBI Taxonomy" id="137246"/>
    <lineage>
        <taxon>Eukaryota</taxon>
        <taxon>Metazoa</taxon>
        <taxon>Chordata</taxon>
        <taxon>Craniata</taxon>
        <taxon>Vertebrata</taxon>
        <taxon>Chondrichthyes</taxon>
        <taxon>Elasmobranchii</taxon>
        <taxon>Galeomorphii</taxon>
        <taxon>Galeoidea</taxon>
        <taxon>Orectolobiformes</taxon>
        <taxon>Hemiscylliidae</taxon>
        <taxon>Chiloscyllium</taxon>
    </lineage>
</organism>
<evidence type="ECO:0000256" key="4">
    <source>
        <dbReference type="ARBA" id="ARBA00022807"/>
    </source>
</evidence>
<dbReference type="GO" id="GO:0005737">
    <property type="term" value="C:cytoplasm"/>
    <property type="evidence" value="ECO:0007669"/>
    <property type="project" value="TreeGrafter"/>
</dbReference>
<dbReference type="OrthoDB" id="167576at2759"/>
<dbReference type="InterPro" id="IPR000169">
    <property type="entry name" value="Pept_cys_AS"/>
</dbReference>
<evidence type="ECO:0000259" key="7">
    <source>
        <dbReference type="PROSITE" id="PS50203"/>
    </source>
</evidence>
<evidence type="ECO:0000256" key="1">
    <source>
        <dbReference type="ARBA" id="ARBA00007623"/>
    </source>
</evidence>
<dbReference type="GO" id="GO:0006508">
    <property type="term" value="P:proteolysis"/>
    <property type="evidence" value="ECO:0007669"/>
    <property type="project" value="UniProtKB-KW"/>
</dbReference>
<dbReference type="SMART" id="SM00720">
    <property type="entry name" value="calpain_III"/>
    <property type="match status" value="2"/>
</dbReference>
<accession>A0A401RYI7</accession>
<dbReference type="InterPro" id="IPR038765">
    <property type="entry name" value="Papain-like_cys_pep_sf"/>
</dbReference>
<dbReference type="FunFam" id="2.60.120.380:FF:000006">
    <property type="entry name" value="Calpain 10"/>
    <property type="match status" value="1"/>
</dbReference>
<dbReference type="PANTHER" id="PTHR10183">
    <property type="entry name" value="CALPAIN"/>
    <property type="match status" value="1"/>
</dbReference>
<name>A0A401RYI7_CHIPU</name>
<dbReference type="Gene3D" id="3.90.70.10">
    <property type="entry name" value="Cysteine proteinases"/>
    <property type="match status" value="1"/>
</dbReference>
<comment type="similarity">
    <text evidence="1">Belongs to the peptidase C2 family.</text>
</comment>
<keyword evidence="4 6" id="KW-0788">Thiol protease</keyword>
<feature type="active site" evidence="5 6">
    <location>
        <position position="73"/>
    </location>
</feature>
<reference evidence="8 9" key="1">
    <citation type="journal article" date="2018" name="Nat. Ecol. Evol.">
        <title>Shark genomes provide insights into elasmobranch evolution and the origin of vertebrates.</title>
        <authorList>
            <person name="Hara Y"/>
            <person name="Yamaguchi K"/>
            <person name="Onimaru K"/>
            <person name="Kadota M"/>
            <person name="Koyanagi M"/>
            <person name="Keeley SD"/>
            <person name="Tatsumi K"/>
            <person name="Tanaka K"/>
            <person name="Motone F"/>
            <person name="Kageyama Y"/>
            <person name="Nozu R"/>
            <person name="Adachi N"/>
            <person name="Nishimura O"/>
            <person name="Nakagawa R"/>
            <person name="Tanegashima C"/>
            <person name="Kiyatake I"/>
            <person name="Matsumoto R"/>
            <person name="Murakumo K"/>
            <person name="Nishida K"/>
            <person name="Terakita A"/>
            <person name="Kuratani S"/>
            <person name="Sato K"/>
            <person name="Hyodo S Kuraku.S."/>
        </authorList>
    </citation>
    <scope>NUCLEOTIDE SEQUENCE [LARGE SCALE GENOMIC DNA]</scope>
</reference>
<dbReference type="PANTHER" id="PTHR10183:SF30">
    <property type="entry name" value="CALPAIN-10"/>
    <property type="match status" value="1"/>
</dbReference>
<dbReference type="EMBL" id="BEZZ01000024">
    <property type="protein sequence ID" value="GCC23223.1"/>
    <property type="molecule type" value="Genomic_DNA"/>
</dbReference>
<dbReference type="InterPro" id="IPR022684">
    <property type="entry name" value="Calpain_cysteine_protease"/>
</dbReference>
<dbReference type="SUPFAM" id="SSF49758">
    <property type="entry name" value="Calpain large subunit, middle domain (domain III)"/>
    <property type="match status" value="2"/>
</dbReference>
<feature type="active site" evidence="5 6">
    <location>
        <position position="235"/>
    </location>
</feature>
<evidence type="ECO:0000256" key="5">
    <source>
        <dbReference type="PIRSR" id="PIRSR622684-1"/>
    </source>
</evidence>
<dbReference type="SUPFAM" id="SSF54001">
    <property type="entry name" value="Cysteine proteinases"/>
    <property type="match status" value="1"/>
</dbReference>
<sequence length="702" mass="80168">MTILDMEIPKKKLFEDPGFPASSTSLFSNYSTPIAKFRSKITWLRPQEISRSPRLFPENPQDGKIKQGLLGDCWFLCACEALRKNRQLLDKVIPPDQDLWTQSGYLRCRFWKFGQWVEVIIDDRLPCISRRLCFSRCRSEEVFWLPLLEKAYAKLHGCYEKLWAGQVCEALVDITGGLADRWTLKCYRENNEKNSHFCLSEKSKFELMKDLNDKSFISCSVHGSAKGSSERAEFHAFSVTDVKQVNGLNGTYVNLLKIRNMWDRQCWNGSWQAGGDGWKTLDPAITTALQSAAEDGEFWVEEHEFFQDFDELTVGYPINMEGHILSLLTGKSLRHTLQLSGQWVKGLSAGGCRNNSSFCANPKFWLRILDPGEVVLTILQKKHDSSNRNDKACWSEKAAMHCQNIEEDLTTDVRQQKRYRAIGLHVWKVEKKRFNLQKTVAKTPTISTECHTYDREVKLHCDLTPGYYLVIPSTFMKDEDGHFLLRAFSTSKISLSVVKATHPFTQLEENSEGEWEIMQFTDSWISGKSAGGSRNFPTYSTNPHLPFSILSETGIGNVRITLCQESVDGQFLPIGFHVYQAHGKNLNQASPQLLQPVVACVPHRYIQEMTQLCTLPTGNYEIIPSTYLPNSEAQFTVTVETKIDRKPFQSQENLGQTINEVSYTSVMQRSKNKSCLRTGRYFKESASLHTVMDKEPINLLLL</sequence>
<dbReference type="Gene3D" id="2.60.120.380">
    <property type="match status" value="2"/>
</dbReference>
<gene>
    <name evidence="8" type="ORF">chiPu_0001617</name>
</gene>
<dbReference type="SMART" id="SM00230">
    <property type="entry name" value="CysPc"/>
    <property type="match status" value="1"/>
</dbReference>
<evidence type="ECO:0000313" key="8">
    <source>
        <dbReference type="EMBL" id="GCC23223.1"/>
    </source>
</evidence>
<dbReference type="PROSITE" id="PS00139">
    <property type="entry name" value="THIOL_PROTEASE_CYS"/>
    <property type="match status" value="1"/>
</dbReference>
<feature type="domain" description="Calpain catalytic" evidence="7">
    <location>
        <begin position="13"/>
        <end position="314"/>
    </location>
</feature>
<dbReference type="OMA" id="ECALSCS"/>
<dbReference type="PRINTS" id="PR00704">
    <property type="entry name" value="CALPAIN"/>
</dbReference>
<dbReference type="InterPro" id="IPR001300">
    <property type="entry name" value="Peptidase_C2_calpain_cat"/>
</dbReference>
<protein>
    <recommendedName>
        <fullName evidence="7">Calpain catalytic domain-containing protein</fullName>
    </recommendedName>
</protein>
<feature type="active site" evidence="5 6">
    <location>
        <position position="260"/>
    </location>
</feature>
<dbReference type="STRING" id="137246.A0A401RYI7"/>
<dbReference type="InterPro" id="IPR022682">
    <property type="entry name" value="Calpain_domain_III"/>
</dbReference>
<evidence type="ECO:0000256" key="6">
    <source>
        <dbReference type="PROSITE-ProRule" id="PRU00239"/>
    </source>
</evidence>
<keyword evidence="9" id="KW-1185">Reference proteome</keyword>
<comment type="caution">
    <text evidence="8">The sequence shown here is derived from an EMBL/GenBank/DDBJ whole genome shotgun (WGS) entry which is preliminary data.</text>
</comment>
<dbReference type="CDD" id="cd00044">
    <property type="entry name" value="CysPc"/>
    <property type="match status" value="1"/>
</dbReference>
<dbReference type="GO" id="GO:0004198">
    <property type="term" value="F:calcium-dependent cysteine-type endopeptidase activity"/>
    <property type="evidence" value="ECO:0007669"/>
    <property type="project" value="InterPro"/>
</dbReference>
<evidence type="ECO:0000256" key="3">
    <source>
        <dbReference type="ARBA" id="ARBA00022801"/>
    </source>
</evidence>
<dbReference type="InterPro" id="IPR036213">
    <property type="entry name" value="Calpain_III_sf"/>
</dbReference>
<dbReference type="PROSITE" id="PS50203">
    <property type="entry name" value="CALPAIN_CAT"/>
    <property type="match status" value="1"/>
</dbReference>
<keyword evidence="3 6" id="KW-0378">Hydrolase</keyword>
<dbReference type="InterPro" id="IPR022683">
    <property type="entry name" value="Calpain_III"/>
</dbReference>
<dbReference type="Pfam" id="PF00648">
    <property type="entry name" value="Peptidase_C2"/>
    <property type="match status" value="1"/>
</dbReference>
<evidence type="ECO:0000256" key="2">
    <source>
        <dbReference type="ARBA" id="ARBA00022670"/>
    </source>
</evidence>
<dbReference type="Proteomes" id="UP000287033">
    <property type="component" value="Unassembled WGS sequence"/>
</dbReference>